<evidence type="ECO:0000313" key="4">
    <source>
        <dbReference type="EMBL" id="PRY47174.1"/>
    </source>
</evidence>
<evidence type="ECO:0000313" key="5">
    <source>
        <dbReference type="Proteomes" id="UP000238375"/>
    </source>
</evidence>
<dbReference type="SUPFAM" id="SSF56925">
    <property type="entry name" value="OMPA-like"/>
    <property type="match status" value="1"/>
</dbReference>
<dbReference type="RefSeq" id="WP_106135923.1">
    <property type="nucleotide sequence ID" value="NZ_PVTE01000001.1"/>
</dbReference>
<dbReference type="EMBL" id="PVTE01000001">
    <property type="protein sequence ID" value="PRY47174.1"/>
    <property type="molecule type" value="Genomic_DNA"/>
</dbReference>
<organism evidence="4 5">
    <name type="scientific">Spirosoma oryzae</name>
    <dbReference type="NCBI Taxonomy" id="1469603"/>
    <lineage>
        <taxon>Bacteria</taxon>
        <taxon>Pseudomonadati</taxon>
        <taxon>Bacteroidota</taxon>
        <taxon>Cytophagia</taxon>
        <taxon>Cytophagales</taxon>
        <taxon>Cytophagaceae</taxon>
        <taxon>Spirosoma</taxon>
    </lineage>
</organism>
<evidence type="ECO:0000256" key="2">
    <source>
        <dbReference type="SAM" id="SignalP"/>
    </source>
</evidence>
<sequence>MRIIFKVSALVIILFAFVSTRSYAQFQLNVAGVRSIPIQRGMTLSDGTWGTGVTVRYFTSPRVAVGVNARYFTQRSEFGAGTFRSNSRSLMTTGQVEYFFSTRRLRPYVGLEAGLYASNNTTEFYDYGSTSPRETFSGTSRNVGLSPKAGLQWSITQSIGVNAELGYHYIFDGNDNHTATVSLGAFVKFGKR</sequence>
<feature type="signal peptide" evidence="2">
    <location>
        <begin position="1"/>
        <end position="24"/>
    </location>
</feature>
<keyword evidence="1 2" id="KW-0732">Signal</keyword>
<dbReference type="InterPro" id="IPR011250">
    <property type="entry name" value="OMP/PagP_B-barrel"/>
</dbReference>
<comment type="caution">
    <text evidence="4">The sequence shown here is derived from an EMBL/GenBank/DDBJ whole genome shotgun (WGS) entry which is preliminary data.</text>
</comment>
<evidence type="ECO:0000256" key="1">
    <source>
        <dbReference type="ARBA" id="ARBA00022729"/>
    </source>
</evidence>
<dbReference type="Proteomes" id="UP000238375">
    <property type="component" value="Unassembled WGS sequence"/>
</dbReference>
<gene>
    <name evidence="4" type="ORF">CLV58_101240</name>
</gene>
<dbReference type="Pfam" id="PF13505">
    <property type="entry name" value="OMP_b-brl"/>
    <property type="match status" value="1"/>
</dbReference>
<feature type="domain" description="Outer membrane protein beta-barrel" evidence="3">
    <location>
        <begin position="20"/>
        <end position="184"/>
    </location>
</feature>
<name>A0A2T0TN76_9BACT</name>
<feature type="chain" id="PRO_5015730624" evidence="2">
    <location>
        <begin position="25"/>
        <end position="192"/>
    </location>
</feature>
<dbReference type="Gene3D" id="2.40.160.20">
    <property type="match status" value="1"/>
</dbReference>
<keyword evidence="5" id="KW-1185">Reference proteome</keyword>
<accession>A0A2T0TN76</accession>
<dbReference type="InterPro" id="IPR027385">
    <property type="entry name" value="Beta-barrel_OMP"/>
</dbReference>
<dbReference type="AlphaFoldDB" id="A0A2T0TN76"/>
<proteinExistence type="predicted"/>
<protein>
    <submittedName>
        <fullName evidence="4">Outer membrane protein with beta-barrel domain</fullName>
    </submittedName>
</protein>
<dbReference type="OrthoDB" id="945732at2"/>
<evidence type="ECO:0000259" key="3">
    <source>
        <dbReference type="Pfam" id="PF13505"/>
    </source>
</evidence>
<reference evidence="4 5" key="1">
    <citation type="submission" date="2018-03" db="EMBL/GenBank/DDBJ databases">
        <title>Genomic Encyclopedia of Archaeal and Bacterial Type Strains, Phase II (KMG-II): from individual species to whole genera.</title>
        <authorList>
            <person name="Goeker M."/>
        </authorList>
    </citation>
    <scope>NUCLEOTIDE SEQUENCE [LARGE SCALE GENOMIC DNA]</scope>
    <source>
        <strain evidence="4 5">DSM 28354</strain>
    </source>
</reference>